<feature type="transmembrane region" description="Helical" evidence="1">
    <location>
        <begin position="265"/>
        <end position="284"/>
    </location>
</feature>
<feature type="transmembrane region" description="Helical" evidence="1">
    <location>
        <begin position="165"/>
        <end position="183"/>
    </location>
</feature>
<evidence type="ECO:0008006" key="4">
    <source>
        <dbReference type="Google" id="ProtNLM"/>
    </source>
</evidence>
<feature type="transmembrane region" description="Helical" evidence="1">
    <location>
        <begin position="241"/>
        <end position="259"/>
    </location>
</feature>
<dbReference type="AlphaFoldDB" id="A0A1H0I5P2"/>
<accession>A0A1H0I5P2</accession>
<sequence length="459" mass="49296">MDGGTVVAWILILGASLRGVEALFKMSVFLLAFNALAVAPPAVTGGVSITAPFFCFLLFAVRIFLREGPKRFFAAAFSLNLFGLYTLFILYGVVATYLFPIVFGGEIFIYPMQIPTDGISILQPLTRTSSNITQASYMTLSFLMAISVGFLATETDVAKLVRGSIYPLVAIIVITGALDLLNLNEVLAFFRNANYALVADTQIGSIKRIVGATPEASSFGFLAAGCFSILLLLRGVFRIDALWLVSLLLCLAFSCLSASSTAYGMIFTAFIVCAVQQTFSVLFGNRRDARFAVQFFLASSCAAIVLLLVLYTQPFFKEKMFELADQLIFEKSLTSSYEERSRWSKTTLDSFFSSGGLGIGLGSARSSNSLINVLASTGVPGSAFLILFFLKIFLDEAGLRLALSGIGPQLALIPILAGLALSGTTPDLGPFVAVLIGLHFGLIDSVGLRRWRPVAAEGT</sequence>
<dbReference type="OrthoDB" id="7010242at2"/>
<proteinExistence type="predicted"/>
<feature type="transmembrane region" description="Helical" evidence="1">
    <location>
        <begin position="428"/>
        <end position="448"/>
    </location>
</feature>
<gene>
    <name evidence="2" type="ORF">SAMN05216360_11821</name>
</gene>
<keyword evidence="1" id="KW-1133">Transmembrane helix</keyword>
<feature type="transmembrane region" description="Helical" evidence="1">
    <location>
        <begin position="370"/>
        <end position="394"/>
    </location>
</feature>
<dbReference type="STRING" id="582672.SAMN05216360_11821"/>
<reference evidence="3" key="1">
    <citation type="submission" date="2016-10" db="EMBL/GenBank/DDBJ databases">
        <authorList>
            <person name="Varghese N."/>
            <person name="Submissions S."/>
        </authorList>
    </citation>
    <scope>NUCLEOTIDE SEQUENCE [LARGE SCALE GENOMIC DNA]</scope>
    <source>
        <strain evidence="3">BL47</strain>
    </source>
</reference>
<dbReference type="RefSeq" id="WP_091720809.1">
    <property type="nucleotide sequence ID" value="NZ_FNHS01000018.1"/>
</dbReference>
<evidence type="ECO:0000313" key="3">
    <source>
        <dbReference type="Proteomes" id="UP000198704"/>
    </source>
</evidence>
<feature type="transmembrane region" description="Helical" evidence="1">
    <location>
        <begin position="46"/>
        <end position="65"/>
    </location>
</feature>
<feature type="transmembrane region" description="Helical" evidence="1">
    <location>
        <begin position="401"/>
        <end position="422"/>
    </location>
</feature>
<feature type="transmembrane region" description="Helical" evidence="1">
    <location>
        <begin position="291"/>
        <end position="311"/>
    </location>
</feature>
<dbReference type="Proteomes" id="UP000198704">
    <property type="component" value="Unassembled WGS sequence"/>
</dbReference>
<name>A0A1H0I5P2_9HYPH</name>
<dbReference type="EMBL" id="FNHS01000018">
    <property type="protein sequence ID" value="SDO26746.1"/>
    <property type="molecule type" value="Genomic_DNA"/>
</dbReference>
<keyword evidence="1" id="KW-0472">Membrane</keyword>
<organism evidence="2 3">
    <name type="scientific">Methylobacterium phyllostachyos</name>
    <dbReference type="NCBI Taxonomy" id="582672"/>
    <lineage>
        <taxon>Bacteria</taxon>
        <taxon>Pseudomonadati</taxon>
        <taxon>Pseudomonadota</taxon>
        <taxon>Alphaproteobacteria</taxon>
        <taxon>Hyphomicrobiales</taxon>
        <taxon>Methylobacteriaceae</taxon>
        <taxon>Methylobacterium</taxon>
    </lineage>
</organism>
<evidence type="ECO:0000313" key="2">
    <source>
        <dbReference type="EMBL" id="SDO26746.1"/>
    </source>
</evidence>
<keyword evidence="1" id="KW-0812">Transmembrane</keyword>
<feature type="transmembrane region" description="Helical" evidence="1">
    <location>
        <begin position="135"/>
        <end position="153"/>
    </location>
</feature>
<keyword evidence="3" id="KW-1185">Reference proteome</keyword>
<feature type="transmembrane region" description="Helical" evidence="1">
    <location>
        <begin position="72"/>
        <end position="99"/>
    </location>
</feature>
<feature type="transmembrane region" description="Helical" evidence="1">
    <location>
        <begin position="216"/>
        <end position="234"/>
    </location>
</feature>
<protein>
    <recommendedName>
        <fullName evidence="4">O-Antigen ligase</fullName>
    </recommendedName>
</protein>
<evidence type="ECO:0000256" key="1">
    <source>
        <dbReference type="SAM" id="Phobius"/>
    </source>
</evidence>